<feature type="non-terminal residue" evidence="1">
    <location>
        <position position="1"/>
    </location>
</feature>
<name>A0A3M7QM58_BRAPC</name>
<dbReference type="Proteomes" id="UP000276133">
    <property type="component" value="Unassembled WGS sequence"/>
</dbReference>
<dbReference type="EMBL" id="REGN01005772">
    <property type="protein sequence ID" value="RNA12075.1"/>
    <property type="molecule type" value="Genomic_DNA"/>
</dbReference>
<gene>
    <name evidence="1" type="ORF">BpHYR1_037686</name>
</gene>
<sequence>RHFFRPFHLEQNSAFERSLVKRQYFHVLFDIGQVGPLHQSFVRIARLGMIVALNAVKYLKRDHNAAIAFVAGARLTDLAHINLSFTNRIVVLLAKLAATIHHPDWRYGRSGRRRRRRLRRVGFLNTAYGQLLSGNQLGDQWAQRAPRQRPQRG</sequence>
<accession>A0A3M7QM58</accession>
<protein>
    <submittedName>
        <fullName evidence="1">Uncharacterized protein</fullName>
    </submittedName>
</protein>
<evidence type="ECO:0000313" key="2">
    <source>
        <dbReference type="Proteomes" id="UP000276133"/>
    </source>
</evidence>
<organism evidence="1 2">
    <name type="scientific">Brachionus plicatilis</name>
    <name type="common">Marine rotifer</name>
    <name type="synonym">Brachionus muelleri</name>
    <dbReference type="NCBI Taxonomy" id="10195"/>
    <lineage>
        <taxon>Eukaryota</taxon>
        <taxon>Metazoa</taxon>
        <taxon>Spiralia</taxon>
        <taxon>Gnathifera</taxon>
        <taxon>Rotifera</taxon>
        <taxon>Eurotatoria</taxon>
        <taxon>Monogononta</taxon>
        <taxon>Pseudotrocha</taxon>
        <taxon>Ploima</taxon>
        <taxon>Brachionidae</taxon>
        <taxon>Brachionus</taxon>
    </lineage>
</organism>
<evidence type="ECO:0000313" key="1">
    <source>
        <dbReference type="EMBL" id="RNA12075.1"/>
    </source>
</evidence>
<keyword evidence="2" id="KW-1185">Reference proteome</keyword>
<proteinExistence type="predicted"/>
<reference evidence="1 2" key="1">
    <citation type="journal article" date="2018" name="Sci. Rep.">
        <title>Genomic signatures of local adaptation to the degree of environmental predictability in rotifers.</title>
        <authorList>
            <person name="Franch-Gras L."/>
            <person name="Hahn C."/>
            <person name="Garcia-Roger E.M."/>
            <person name="Carmona M.J."/>
            <person name="Serra M."/>
            <person name="Gomez A."/>
        </authorList>
    </citation>
    <scope>NUCLEOTIDE SEQUENCE [LARGE SCALE GENOMIC DNA]</scope>
    <source>
        <strain evidence="1">HYR1</strain>
    </source>
</reference>
<dbReference type="AlphaFoldDB" id="A0A3M7QM58"/>
<comment type="caution">
    <text evidence="1">The sequence shown here is derived from an EMBL/GenBank/DDBJ whole genome shotgun (WGS) entry which is preliminary data.</text>
</comment>